<gene>
    <name evidence="1" type="ORF">APHIGO_LOCUS4888</name>
</gene>
<evidence type="ECO:0000313" key="2">
    <source>
        <dbReference type="Proteomes" id="UP001154329"/>
    </source>
</evidence>
<dbReference type="AlphaFoldDB" id="A0A9P0IYP4"/>
<name>A0A9P0IYP4_APHGO</name>
<sequence length="252" mass="27907">MFKKYILYYFYYRFYNRIHKRMRSRSSTSVPLGGIVGGRRSGATDVADHLDRCLGRGSAGPVAPRGRRVRLGADSGRVLGVLGLGLHDGRHLGGVHRPAVLARRLGHQQPLGRLLDGVPLGRPARDGPFHVHAAQHGVYRARRHGFAPGEQHRIGHGGLVVGTGVGGTHRPGVQRGHHLHVEVLQRRHSRPAARLGRFVRRRPGFRPLELPGRVAVRGRPFVSHPLVERLQRVRFAFSDLHALGFGARPAKF</sequence>
<reference evidence="1" key="1">
    <citation type="submission" date="2022-02" db="EMBL/GenBank/DDBJ databases">
        <authorList>
            <person name="King R."/>
        </authorList>
    </citation>
    <scope>NUCLEOTIDE SEQUENCE</scope>
</reference>
<dbReference type="Proteomes" id="UP001154329">
    <property type="component" value="Chromosome 2"/>
</dbReference>
<reference evidence="1" key="2">
    <citation type="submission" date="2022-10" db="EMBL/GenBank/DDBJ databases">
        <authorList>
            <consortium name="ENA_rothamsted_submissions"/>
            <consortium name="culmorum"/>
            <person name="King R."/>
        </authorList>
    </citation>
    <scope>NUCLEOTIDE SEQUENCE</scope>
</reference>
<protein>
    <submittedName>
        <fullName evidence="1">Uncharacterized protein</fullName>
    </submittedName>
</protein>
<dbReference type="EMBL" id="OU899035">
    <property type="protein sequence ID" value="CAH1722703.1"/>
    <property type="molecule type" value="Genomic_DNA"/>
</dbReference>
<proteinExistence type="predicted"/>
<keyword evidence="2" id="KW-1185">Reference proteome</keyword>
<accession>A0A9P0IYP4</accession>
<organism evidence="1 2">
    <name type="scientific">Aphis gossypii</name>
    <name type="common">Cotton aphid</name>
    <dbReference type="NCBI Taxonomy" id="80765"/>
    <lineage>
        <taxon>Eukaryota</taxon>
        <taxon>Metazoa</taxon>
        <taxon>Ecdysozoa</taxon>
        <taxon>Arthropoda</taxon>
        <taxon>Hexapoda</taxon>
        <taxon>Insecta</taxon>
        <taxon>Pterygota</taxon>
        <taxon>Neoptera</taxon>
        <taxon>Paraneoptera</taxon>
        <taxon>Hemiptera</taxon>
        <taxon>Sternorrhyncha</taxon>
        <taxon>Aphidomorpha</taxon>
        <taxon>Aphidoidea</taxon>
        <taxon>Aphididae</taxon>
        <taxon>Aphidini</taxon>
        <taxon>Aphis</taxon>
        <taxon>Aphis</taxon>
    </lineage>
</organism>
<evidence type="ECO:0000313" key="1">
    <source>
        <dbReference type="EMBL" id="CAH1722703.1"/>
    </source>
</evidence>